<dbReference type="GO" id="GO:0006508">
    <property type="term" value="P:proteolysis"/>
    <property type="evidence" value="ECO:0007669"/>
    <property type="project" value="UniProtKB-UniRule"/>
</dbReference>
<keyword evidence="6 9" id="KW-0378">Hydrolase</keyword>
<dbReference type="Gene3D" id="1.20.1540.10">
    <property type="entry name" value="Rhomboid-like"/>
    <property type="match status" value="1"/>
</dbReference>
<dbReference type="RefSeq" id="WP_029093883.1">
    <property type="nucleotide sequence ID" value="NZ_CAADJA010000002.1"/>
</dbReference>
<comment type="subcellular location">
    <subcellularLocation>
        <location evidence="9">Cell membrane</location>
        <topology evidence="9">Multi-pass membrane protein</topology>
    </subcellularLocation>
    <subcellularLocation>
        <location evidence="1">Membrane</location>
        <topology evidence="1">Multi-pass membrane protein</topology>
    </subcellularLocation>
</comment>
<keyword evidence="4" id="KW-0997">Cell inner membrane</keyword>
<dbReference type="PANTHER" id="PTHR43731:SF14">
    <property type="entry name" value="PRESENILIN-ASSOCIATED RHOMBOID-LIKE PROTEIN, MITOCHONDRIAL"/>
    <property type="match status" value="1"/>
</dbReference>
<evidence type="ECO:0000256" key="5">
    <source>
        <dbReference type="ARBA" id="ARBA00022692"/>
    </source>
</evidence>
<keyword evidence="9 12" id="KW-0645">Protease</keyword>
<evidence type="ECO:0000313" key="14">
    <source>
        <dbReference type="Proteomes" id="UP000224974"/>
    </source>
</evidence>
<proteinExistence type="inferred from homology"/>
<sequence length="275" mass="30956">MLRLIAFSNPRMAQAFVDYMATLHIDIEVRHQNNQVELWLADTSSEQMVRHELQQFIDNPSDPRYLAASWESGSSNANIVYRKSDTLANLRSQAGPLTLSVIVICVVVYGLMQVFDNTMFNLLAYPSDSSQYIQIWRWVSHAFLHFSLMHILFNLVWWWYLGGPLERRLGTGKLLEITVLSAILSGYGQAIFSGSSFGGLSGVVYALMGYSWLSGERAPERGIYMQRSLMIFALVWLAVGYFDMLGVSVANAAHIGGLVVGLALAWWDTRSSKRN</sequence>
<evidence type="ECO:0000313" key="15">
    <source>
        <dbReference type="Proteomes" id="UP000373449"/>
    </source>
</evidence>
<dbReference type="NCBIfam" id="NF008155">
    <property type="entry name" value="PRK10907.1"/>
    <property type="match status" value="1"/>
</dbReference>
<dbReference type="InterPro" id="IPR022732">
    <property type="entry name" value="Peptidase_S54_GlpG_N"/>
</dbReference>
<feature type="transmembrane region" description="Helical" evidence="9">
    <location>
        <begin position="196"/>
        <end position="213"/>
    </location>
</feature>
<keyword evidence="9" id="KW-0720">Serine protease</keyword>
<feature type="active site" description="Nucleophile" evidence="9">
    <location>
        <position position="201"/>
    </location>
</feature>
<dbReference type="PANTHER" id="PTHR43731">
    <property type="entry name" value="RHOMBOID PROTEASE"/>
    <property type="match status" value="1"/>
</dbReference>
<dbReference type="OrthoDB" id="9778341at2"/>
<evidence type="ECO:0000256" key="2">
    <source>
        <dbReference type="ARBA" id="ARBA00009045"/>
    </source>
</evidence>
<protein>
    <recommendedName>
        <fullName evidence="9">Rhomboid protease GlpG</fullName>
        <ecNumber evidence="9">3.4.21.105</ecNumber>
    </recommendedName>
    <alternativeName>
        <fullName evidence="9">Intramembrane serine protease</fullName>
    </alternativeName>
</protein>
<feature type="domain" description="Peptidase S54 GlpG peptidase N-terminal" evidence="11">
    <location>
        <begin position="1"/>
        <end position="83"/>
    </location>
</feature>
<dbReference type="Gene3D" id="3.30.70.2350">
    <property type="match status" value="1"/>
</dbReference>
<keyword evidence="8 9" id="KW-0472">Membrane</keyword>
<feature type="transmembrane region" description="Helical" evidence="9">
    <location>
        <begin position="248"/>
        <end position="267"/>
    </location>
</feature>
<organism evidence="12 14">
    <name type="scientific">Budvicia aquatica</name>
    <dbReference type="NCBI Taxonomy" id="82979"/>
    <lineage>
        <taxon>Bacteria</taxon>
        <taxon>Pseudomonadati</taxon>
        <taxon>Pseudomonadota</taxon>
        <taxon>Gammaproteobacteria</taxon>
        <taxon>Enterobacterales</taxon>
        <taxon>Budviciaceae</taxon>
        <taxon>Budvicia</taxon>
    </lineage>
</organism>
<feature type="transmembrane region" description="Helical" evidence="9">
    <location>
        <begin position="97"/>
        <end position="115"/>
    </location>
</feature>
<evidence type="ECO:0000256" key="6">
    <source>
        <dbReference type="ARBA" id="ARBA00022801"/>
    </source>
</evidence>
<dbReference type="Proteomes" id="UP000224974">
    <property type="component" value="Unassembled WGS sequence"/>
</dbReference>
<evidence type="ECO:0000256" key="7">
    <source>
        <dbReference type="ARBA" id="ARBA00022989"/>
    </source>
</evidence>
<dbReference type="GO" id="GO:0005886">
    <property type="term" value="C:plasma membrane"/>
    <property type="evidence" value="ECO:0007669"/>
    <property type="project" value="UniProtKB-SubCell"/>
</dbReference>
<evidence type="ECO:0000259" key="10">
    <source>
        <dbReference type="Pfam" id="PF01694"/>
    </source>
</evidence>
<feature type="active site" evidence="9">
    <location>
        <position position="254"/>
    </location>
</feature>
<keyword evidence="3 9" id="KW-1003">Cell membrane</keyword>
<evidence type="ECO:0000256" key="3">
    <source>
        <dbReference type="ARBA" id="ARBA00022475"/>
    </source>
</evidence>
<dbReference type="SUPFAM" id="SSF144091">
    <property type="entry name" value="Rhomboid-like"/>
    <property type="match status" value="1"/>
</dbReference>
<dbReference type="EMBL" id="CAADJA010000002">
    <property type="protein sequence ID" value="VFS45700.1"/>
    <property type="molecule type" value="Genomic_DNA"/>
</dbReference>
<dbReference type="STRING" id="1111728.GCA_000427805_04691"/>
<comment type="caution">
    <text evidence="9">Lacks conserved residue(s) required for the propagation of feature annotation.</text>
</comment>
<dbReference type="Proteomes" id="UP000373449">
    <property type="component" value="Unassembled WGS sequence"/>
</dbReference>
<accession>A0A2C6D9U5</accession>
<reference evidence="12" key="1">
    <citation type="submission" date="2017-09" db="EMBL/GenBank/DDBJ databases">
        <title>FDA dAtabase for Regulatory Grade micrObial Sequences (FDA-ARGOS): Supporting development and validation of Infectious Disease Dx tests.</title>
        <authorList>
            <person name="Minogue T."/>
            <person name="Wolcott M."/>
            <person name="Wasieloski L."/>
            <person name="Aguilar W."/>
            <person name="Moore D."/>
            <person name="Tallon L.J."/>
            <person name="Sadzewicz L."/>
            <person name="Ott S."/>
            <person name="Zhao X."/>
            <person name="Nagaraj S."/>
            <person name="Vavikolanu K."/>
            <person name="Aluvathingal J."/>
            <person name="Nadendla S."/>
            <person name="Sichtig H."/>
        </authorList>
    </citation>
    <scope>NUCLEOTIDE SEQUENCE</scope>
    <source>
        <strain evidence="12">FDAARGOS_387</strain>
    </source>
</reference>
<evidence type="ECO:0000256" key="9">
    <source>
        <dbReference type="HAMAP-Rule" id="MF_01594"/>
    </source>
</evidence>
<evidence type="ECO:0000313" key="13">
    <source>
        <dbReference type="EMBL" id="VFS45700.1"/>
    </source>
</evidence>
<evidence type="ECO:0000259" key="11">
    <source>
        <dbReference type="Pfam" id="PF12122"/>
    </source>
</evidence>
<name>A0A2C6D9U5_9GAMM</name>
<comment type="similarity">
    <text evidence="2 9">Belongs to the peptidase S54 family.</text>
</comment>
<dbReference type="InterPro" id="IPR035952">
    <property type="entry name" value="Rhomboid-like_sf"/>
</dbReference>
<dbReference type="InterPro" id="IPR050925">
    <property type="entry name" value="Rhomboid_protease_S54"/>
</dbReference>
<dbReference type="NCBIfam" id="TIGR04239">
    <property type="entry name" value="rhombo_GlpG"/>
    <property type="match status" value="1"/>
</dbReference>
<feature type="transmembrane region" description="Helical" evidence="9">
    <location>
        <begin position="135"/>
        <end position="161"/>
    </location>
</feature>
<comment type="catalytic activity">
    <reaction evidence="9">
        <text>Cleaves type-1 transmembrane domains using a catalytic dyad composed of serine and histidine that are contributed by different transmembrane domains.</text>
        <dbReference type="EC" id="3.4.21.105"/>
    </reaction>
</comment>
<evidence type="ECO:0000256" key="4">
    <source>
        <dbReference type="ARBA" id="ARBA00022519"/>
    </source>
</evidence>
<dbReference type="InterPro" id="IPR038236">
    <property type="entry name" value="GlpG_N_sf"/>
</dbReference>
<keyword evidence="5 9" id="KW-0812">Transmembrane</keyword>
<evidence type="ECO:0000256" key="1">
    <source>
        <dbReference type="ARBA" id="ARBA00004141"/>
    </source>
</evidence>
<dbReference type="Pfam" id="PF01694">
    <property type="entry name" value="Rhomboid"/>
    <property type="match status" value="1"/>
</dbReference>
<feature type="transmembrane region" description="Helical" evidence="9">
    <location>
        <begin position="225"/>
        <end position="242"/>
    </location>
</feature>
<evidence type="ECO:0000313" key="12">
    <source>
        <dbReference type="EMBL" id="PHI27956.1"/>
    </source>
</evidence>
<dbReference type="HAMAP" id="MF_01594">
    <property type="entry name" value="Rhomboid_GlpG"/>
    <property type="match status" value="1"/>
</dbReference>
<dbReference type="EMBL" id="PDDX01000001">
    <property type="protein sequence ID" value="PHI27956.1"/>
    <property type="molecule type" value="Genomic_DNA"/>
</dbReference>
<keyword evidence="14" id="KW-1185">Reference proteome</keyword>
<dbReference type="InterPro" id="IPR023662">
    <property type="entry name" value="Rhomboid_protease_GlpG"/>
</dbReference>
<evidence type="ECO:0000256" key="8">
    <source>
        <dbReference type="ARBA" id="ARBA00023136"/>
    </source>
</evidence>
<dbReference type="InterPro" id="IPR022764">
    <property type="entry name" value="Peptidase_S54_rhomboid_dom"/>
</dbReference>
<dbReference type="GO" id="GO:0004252">
    <property type="term" value="F:serine-type endopeptidase activity"/>
    <property type="evidence" value="ECO:0007669"/>
    <property type="project" value="UniProtKB-UniRule"/>
</dbReference>
<comment type="function">
    <text evidence="9">Rhomboid-type serine protease that catalyzes intramembrane proteolysis.</text>
</comment>
<dbReference type="Pfam" id="PF12122">
    <property type="entry name" value="Rhomboid_N"/>
    <property type="match status" value="1"/>
</dbReference>
<gene>
    <name evidence="9 13" type="primary">glpG</name>
    <name evidence="12" type="ORF">CRN84_00675</name>
    <name evidence="13" type="ORF">NCTC12282_00583</name>
</gene>
<dbReference type="EC" id="3.4.21.105" evidence="9"/>
<feature type="domain" description="Peptidase S54 rhomboid" evidence="10">
    <location>
        <begin position="134"/>
        <end position="268"/>
    </location>
</feature>
<reference evidence="14" key="2">
    <citation type="submission" date="2017-09" db="EMBL/GenBank/DDBJ databases">
        <title>FDA dAtabase for Regulatory Grade micrObial Sequences (FDA-ARGOS): Supporting development and validation of Infectious Disease Dx tests.</title>
        <authorList>
            <person name="Minogue T."/>
            <person name="Wolcott M."/>
            <person name="Wasieloski L."/>
            <person name="Aguilar W."/>
            <person name="Moore D."/>
            <person name="Tallon L."/>
            <person name="Sadzewicz L."/>
            <person name="Ott S."/>
            <person name="Zhao X."/>
            <person name="Nagaraj S."/>
            <person name="Vavikolanu K."/>
            <person name="Aluvathingal J."/>
            <person name="Nadendla S."/>
            <person name="Sichtig H."/>
        </authorList>
    </citation>
    <scope>NUCLEOTIDE SEQUENCE [LARGE SCALE GENOMIC DNA]</scope>
    <source>
        <strain evidence="14">FDAARGOS_387</strain>
    </source>
</reference>
<dbReference type="AlphaFoldDB" id="A0A2C6D9U5"/>
<keyword evidence="7 9" id="KW-1133">Transmembrane helix</keyword>
<reference evidence="13 15" key="3">
    <citation type="submission" date="2019-03" db="EMBL/GenBank/DDBJ databases">
        <authorList>
            <consortium name="Pathogen Informatics"/>
        </authorList>
    </citation>
    <scope>NUCLEOTIDE SEQUENCE [LARGE SCALE GENOMIC DNA]</scope>
    <source>
        <strain evidence="13 15">NCTC12282</strain>
    </source>
</reference>